<reference evidence="1" key="1">
    <citation type="submission" date="2020-11" db="EMBL/GenBank/DDBJ databases">
        <authorList>
            <consortium name="DOE Joint Genome Institute"/>
            <person name="Ahrendt S."/>
            <person name="Riley R."/>
            <person name="Andreopoulos W."/>
            <person name="Labutti K."/>
            <person name="Pangilinan J."/>
            <person name="Ruiz-Duenas F.J."/>
            <person name="Barrasa J.M."/>
            <person name="Sanchez-Garcia M."/>
            <person name="Camarero S."/>
            <person name="Miyauchi S."/>
            <person name="Serrano A."/>
            <person name="Linde D."/>
            <person name="Babiker R."/>
            <person name="Drula E."/>
            <person name="Ayuso-Fernandez I."/>
            <person name="Pacheco R."/>
            <person name="Padilla G."/>
            <person name="Ferreira P."/>
            <person name="Barriuso J."/>
            <person name="Kellner H."/>
            <person name="Castanera R."/>
            <person name="Alfaro M."/>
            <person name="Ramirez L."/>
            <person name="Pisabarro A.G."/>
            <person name="Kuo A."/>
            <person name="Tritt A."/>
            <person name="Lipzen A."/>
            <person name="He G."/>
            <person name="Yan M."/>
            <person name="Ng V."/>
            <person name="Cullen D."/>
            <person name="Martin F."/>
            <person name="Rosso M.-N."/>
            <person name="Henrissat B."/>
            <person name="Hibbett D."/>
            <person name="Martinez A.T."/>
            <person name="Grigoriev I.V."/>
        </authorList>
    </citation>
    <scope>NUCLEOTIDE SEQUENCE</scope>
    <source>
        <strain evidence="1">ATCC 90797</strain>
    </source>
</reference>
<gene>
    <name evidence="1" type="ORF">BDN71DRAFT_1503455</name>
</gene>
<keyword evidence="2" id="KW-1185">Reference proteome</keyword>
<evidence type="ECO:0000313" key="1">
    <source>
        <dbReference type="EMBL" id="KAF9499085.1"/>
    </source>
</evidence>
<evidence type="ECO:0000313" key="2">
    <source>
        <dbReference type="Proteomes" id="UP000807025"/>
    </source>
</evidence>
<name>A0A9P6A2Z0_PLEER</name>
<comment type="caution">
    <text evidence="1">The sequence shown here is derived from an EMBL/GenBank/DDBJ whole genome shotgun (WGS) entry which is preliminary data.</text>
</comment>
<organism evidence="1 2">
    <name type="scientific">Pleurotus eryngii</name>
    <name type="common">Boletus of the steppes</name>
    <dbReference type="NCBI Taxonomy" id="5323"/>
    <lineage>
        <taxon>Eukaryota</taxon>
        <taxon>Fungi</taxon>
        <taxon>Dikarya</taxon>
        <taxon>Basidiomycota</taxon>
        <taxon>Agaricomycotina</taxon>
        <taxon>Agaricomycetes</taxon>
        <taxon>Agaricomycetidae</taxon>
        <taxon>Agaricales</taxon>
        <taxon>Pleurotineae</taxon>
        <taxon>Pleurotaceae</taxon>
        <taxon>Pleurotus</taxon>
    </lineage>
</organism>
<accession>A0A9P6A2Z0</accession>
<sequence>MLHPGESFIELQTDQPDMWGYNDAESTLVRIQFTPIELTQFTPLYSIEPPSHHPLWNDTLGRIEHIRTMKLYDGKFWSSSSHIHENSFLDLSCDTGNDWLNDGDTIIRNRVADLCARMHTEFIHPATLKLVEDDEVREKLNQRLQQVYLDFDLPDRPHCLLDLTLPLDSISEFDTI</sequence>
<dbReference type="EMBL" id="MU154534">
    <property type="protein sequence ID" value="KAF9499085.1"/>
    <property type="molecule type" value="Genomic_DNA"/>
</dbReference>
<dbReference type="Proteomes" id="UP000807025">
    <property type="component" value="Unassembled WGS sequence"/>
</dbReference>
<proteinExistence type="predicted"/>
<protein>
    <submittedName>
        <fullName evidence="1">Uncharacterized protein</fullName>
    </submittedName>
</protein>
<dbReference type="AlphaFoldDB" id="A0A9P6A2Z0"/>